<comment type="caution">
    <text evidence="2">The sequence shown here is derived from an EMBL/GenBank/DDBJ whole genome shotgun (WGS) entry which is preliminary data.</text>
</comment>
<dbReference type="Proteomes" id="UP001607303">
    <property type="component" value="Unassembled WGS sequence"/>
</dbReference>
<evidence type="ECO:0000313" key="2">
    <source>
        <dbReference type="EMBL" id="KAL2722209.1"/>
    </source>
</evidence>
<organism evidence="2 3">
    <name type="scientific">Vespula maculifrons</name>
    <name type="common">Eastern yellow jacket</name>
    <name type="synonym">Wasp</name>
    <dbReference type="NCBI Taxonomy" id="7453"/>
    <lineage>
        <taxon>Eukaryota</taxon>
        <taxon>Metazoa</taxon>
        <taxon>Ecdysozoa</taxon>
        <taxon>Arthropoda</taxon>
        <taxon>Hexapoda</taxon>
        <taxon>Insecta</taxon>
        <taxon>Pterygota</taxon>
        <taxon>Neoptera</taxon>
        <taxon>Endopterygota</taxon>
        <taxon>Hymenoptera</taxon>
        <taxon>Apocrita</taxon>
        <taxon>Aculeata</taxon>
        <taxon>Vespoidea</taxon>
        <taxon>Vespidae</taxon>
        <taxon>Vespinae</taxon>
        <taxon>Vespula</taxon>
    </lineage>
</organism>
<dbReference type="AlphaFoldDB" id="A0ABD2ANL6"/>
<accession>A0ABD2ANL6</accession>
<proteinExistence type="predicted"/>
<dbReference type="EMBL" id="JAYRBN010000116">
    <property type="protein sequence ID" value="KAL2722209.1"/>
    <property type="molecule type" value="Genomic_DNA"/>
</dbReference>
<gene>
    <name evidence="2" type="ORF">V1477_021029</name>
</gene>
<keyword evidence="3" id="KW-1185">Reference proteome</keyword>
<evidence type="ECO:0000313" key="3">
    <source>
        <dbReference type="Proteomes" id="UP001607303"/>
    </source>
</evidence>
<protein>
    <submittedName>
        <fullName evidence="2">Fatty acid synthase-like</fullName>
    </submittedName>
</protein>
<reference evidence="2 3" key="1">
    <citation type="journal article" date="2024" name="Ann. Entomol. Soc. Am.">
        <title>Genomic analyses of the southern and eastern yellowjacket wasps (Hymenoptera: Vespidae) reveal evolutionary signatures of social life.</title>
        <authorList>
            <person name="Catto M.A."/>
            <person name="Caine P.B."/>
            <person name="Orr S.E."/>
            <person name="Hunt B.G."/>
            <person name="Goodisman M.A.D."/>
        </authorList>
    </citation>
    <scope>NUCLEOTIDE SEQUENCE [LARGE SCALE GENOMIC DNA]</scope>
    <source>
        <strain evidence="2">232</strain>
        <tissue evidence="2">Head and thorax</tissue>
    </source>
</reference>
<keyword evidence="1" id="KW-0812">Transmembrane</keyword>
<keyword evidence="1" id="KW-0472">Membrane</keyword>
<name>A0ABD2ANL6_VESMC</name>
<evidence type="ECO:0000256" key="1">
    <source>
        <dbReference type="SAM" id="Phobius"/>
    </source>
</evidence>
<sequence length="142" mass="16528">MKIFNLHTKDLFVSIGIRKLMYLYNYLKILMLSKQEAYNCSKEVYNIRLNEVLLQEILTSSIHIIFENIPIIKVKTIKVVEDNDNNQQRNSFFLLLSNILGILAFVQGNVNVFALPNKFGEKDIVKDITVSEPKRIQTDDTY</sequence>
<keyword evidence="1" id="KW-1133">Transmembrane helix</keyword>
<feature type="transmembrane region" description="Helical" evidence="1">
    <location>
        <begin position="92"/>
        <end position="110"/>
    </location>
</feature>